<feature type="binding site" evidence="5">
    <location>
        <begin position="12"/>
        <end position="13"/>
    </location>
    <ligand>
        <name>NAD(+)</name>
        <dbReference type="ChEBI" id="CHEBI:57540"/>
    </ligand>
</feature>
<dbReference type="InterPro" id="IPR006424">
    <property type="entry name" value="Glyceraldehyde-3-P_DH_1"/>
</dbReference>
<evidence type="ECO:0000313" key="10">
    <source>
        <dbReference type="EMBL" id="CUS02616.2"/>
    </source>
</evidence>
<evidence type="ECO:0000256" key="3">
    <source>
        <dbReference type="PIRSR" id="PIRSR000149-1"/>
    </source>
</evidence>
<dbReference type="InterPro" id="IPR020830">
    <property type="entry name" value="GlycerAld_3-P_DH_AS"/>
</dbReference>
<comment type="similarity">
    <text evidence="1 7">Belongs to the glyceraldehyde-3-phosphate dehydrogenase family.</text>
</comment>
<feature type="binding site" evidence="4">
    <location>
        <position position="236"/>
    </location>
    <ligand>
        <name>D-glyceraldehyde 3-phosphate</name>
        <dbReference type="ChEBI" id="CHEBI:59776"/>
    </ligand>
</feature>
<keyword evidence="5" id="KW-0547">Nucleotide-binding</keyword>
<feature type="site" description="Activates thiol group during catalysis" evidence="6">
    <location>
        <position position="182"/>
    </location>
</feature>
<dbReference type="PANTHER" id="PTHR43148">
    <property type="entry name" value="GLYCERALDEHYDE-3-PHOSPHATE DEHYDROGENASE 2"/>
    <property type="match status" value="1"/>
</dbReference>
<dbReference type="GO" id="GO:0006006">
    <property type="term" value="P:glucose metabolic process"/>
    <property type="evidence" value="ECO:0007669"/>
    <property type="project" value="InterPro"/>
</dbReference>
<dbReference type="PIRSF" id="PIRSF000149">
    <property type="entry name" value="GAP_DH"/>
    <property type="match status" value="1"/>
</dbReference>
<evidence type="ECO:0000256" key="2">
    <source>
        <dbReference type="ARBA" id="ARBA00023002"/>
    </source>
</evidence>
<dbReference type="KEGG" id="pbf:CFX0092_A0738"/>
<feature type="binding site" evidence="5">
    <location>
        <position position="122"/>
    </location>
    <ligand>
        <name>NAD(+)</name>
        <dbReference type="ChEBI" id="CHEBI:57540"/>
    </ligand>
</feature>
<dbReference type="InterPro" id="IPR020828">
    <property type="entry name" value="GlycerAld_3-P_DH_NAD(P)-bd"/>
</dbReference>
<dbReference type="InterPro" id="IPR020829">
    <property type="entry name" value="GlycerAld_3-P_DH_cat"/>
</dbReference>
<feature type="binding site" evidence="4">
    <location>
        <begin position="154"/>
        <end position="156"/>
    </location>
    <ligand>
        <name>D-glyceraldehyde 3-phosphate</name>
        <dbReference type="ChEBI" id="CHEBI:59776"/>
    </ligand>
</feature>
<accession>A0A160SZ22</accession>
<dbReference type="EC" id="1.2.1.-" evidence="8"/>
<dbReference type="SMART" id="SM00846">
    <property type="entry name" value="Gp_dh_N"/>
    <property type="match status" value="1"/>
</dbReference>
<feature type="binding site" evidence="5">
    <location>
        <position position="36"/>
    </location>
    <ligand>
        <name>NAD(+)</name>
        <dbReference type="ChEBI" id="CHEBI:57540"/>
    </ligand>
</feature>
<evidence type="ECO:0000256" key="4">
    <source>
        <dbReference type="PIRSR" id="PIRSR000149-2"/>
    </source>
</evidence>
<organism evidence="10 11">
    <name type="scientific">Candidatus Promineifilum breve</name>
    <dbReference type="NCBI Taxonomy" id="1806508"/>
    <lineage>
        <taxon>Bacteria</taxon>
        <taxon>Bacillati</taxon>
        <taxon>Chloroflexota</taxon>
        <taxon>Ardenticatenia</taxon>
        <taxon>Candidatus Promineifilales</taxon>
        <taxon>Candidatus Promineifilaceae</taxon>
        <taxon>Candidatus Promineifilum</taxon>
    </lineage>
</organism>
<dbReference type="SUPFAM" id="SSF51735">
    <property type="entry name" value="NAD(P)-binding Rossmann-fold domains"/>
    <property type="match status" value="1"/>
</dbReference>
<dbReference type="PRINTS" id="PR00078">
    <property type="entry name" value="G3PDHDRGNASE"/>
</dbReference>
<dbReference type="CDD" id="cd18126">
    <property type="entry name" value="GAPDH_I_C"/>
    <property type="match status" value="1"/>
</dbReference>
<protein>
    <recommendedName>
        <fullName evidence="8">Glyceraldehyde-3-phosphate dehydrogenase</fullName>
        <ecNumber evidence="8">1.2.1.-</ecNumber>
    </recommendedName>
</protein>
<dbReference type="RefSeq" id="WP_095042209.1">
    <property type="nucleotide sequence ID" value="NZ_LN890655.1"/>
</dbReference>
<dbReference type="OrthoDB" id="9803304at2"/>
<dbReference type="Proteomes" id="UP000215027">
    <property type="component" value="Chromosome I"/>
</dbReference>
<evidence type="ECO:0000256" key="5">
    <source>
        <dbReference type="PIRSR" id="PIRSR000149-3"/>
    </source>
</evidence>
<name>A0A160SZ22_9CHLR</name>
<dbReference type="PROSITE" id="PS00071">
    <property type="entry name" value="GAPDH"/>
    <property type="match status" value="1"/>
</dbReference>
<keyword evidence="5" id="KW-0520">NAD</keyword>
<dbReference type="AlphaFoldDB" id="A0A160SZ22"/>
<sequence>MTVQVGINGFGRIGRQVYKAIYENYQGILDVEAINDLMPAETNAHLLKYDSTYGKFPGKVEVKDGDIYVDGAKLKSYAEKDPAKLPWGDLGVDIVLECTGRFRGKATAGPHLAAGAKKVIISSPGDKDIDGTFVLGVNEETYDPAAHNVISNASCTTNALAPVAKVLHEKFGIKRALMTTIHAMTNDQSILDVAHKDLRRARTTANNIIPTSTGAAKAVGLVLPDLKGKFNGMAFRVPTVTVSVVDLTAEVERSTTKEELNAALKEASEAPGWLGKVLNYTEEPLVSMDLKGDPASTTVDALSTDVIDGNFIKVVTWYDNEWGYASRLADLTAYVAERL</sequence>
<dbReference type="Pfam" id="PF00044">
    <property type="entry name" value="Gp_dh_N"/>
    <property type="match status" value="1"/>
</dbReference>
<dbReference type="GO" id="GO:0050661">
    <property type="term" value="F:NADP binding"/>
    <property type="evidence" value="ECO:0007669"/>
    <property type="project" value="InterPro"/>
</dbReference>
<dbReference type="EMBL" id="LN890655">
    <property type="protein sequence ID" value="CUS02616.2"/>
    <property type="molecule type" value="Genomic_DNA"/>
</dbReference>
<dbReference type="InterPro" id="IPR020831">
    <property type="entry name" value="GlycerAld/Erythrose_P_DH"/>
</dbReference>
<dbReference type="FunFam" id="3.30.360.10:FF:000002">
    <property type="entry name" value="Glyceraldehyde-3-phosphate dehydrogenase"/>
    <property type="match status" value="1"/>
</dbReference>
<dbReference type="InterPro" id="IPR036291">
    <property type="entry name" value="NAD(P)-bd_dom_sf"/>
</dbReference>
<dbReference type="GO" id="GO:0016620">
    <property type="term" value="F:oxidoreductase activity, acting on the aldehyde or oxo group of donors, NAD or NADP as acceptor"/>
    <property type="evidence" value="ECO:0007669"/>
    <property type="project" value="InterPro"/>
</dbReference>
<keyword evidence="2 8" id="KW-0560">Oxidoreductase</keyword>
<dbReference type="Gene3D" id="3.40.50.720">
    <property type="entry name" value="NAD(P)-binding Rossmann-like Domain"/>
    <property type="match status" value="1"/>
</dbReference>
<feature type="domain" description="Glyceraldehyde 3-phosphate dehydrogenase NAD(P) binding" evidence="9">
    <location>
        <begin position="3"/>
        <end position="155"/>
    </location>
</feature>
<feature type="binding site" evidence="4">
    <location>
        <position position="185"/>
    </location>
    <ligand>
        <name>D-glyceraldehyde 3-phosphate</name>
        <dbReference type="ChEBI" id="CHEBI:59776"/>
    </ligand>
</feature>
<evidence type="ECO:0000259" key="9">
    <source>
        <dbReference type="SMART" id="SM00846"/>
    </source>
</evidence>
<proteinExistence type="inferred from homology"/>
<feature type="active site" description="Nucleophile" evidence="3">
    <location>
        <position position="155"/>
    </location>
</feature>
<evidence type="ECO:0000313" key="11">
    <source>
        <dbReference type="Proteomes" id="UP000215027"/>
    </source>
</evidence>
<evidence type="ECO:0000256" key="6">
    <source>
        <dbReference type="PIRSR" id="PIRSR000149-4"/>
    </source>
</evidence>
<feature type="binding site" evidence="5">
    <location>
        <position position="320"/>
    </location>
    <ligand>
        <name>NAD(+)</name>
        <dbReference type="ChEBI" id="CHEBI:57540"/>
    </ligand>
</feature>
<reference evidence="10" key="1">
    <citation type="submission" date="2016-01" db="EMBL/GenBank/DDBJ databases">
        <authorList>
            <person name="Mcilroy J.S."/>
            <person name="Karst M S."/>
            <person name="Albertsen M."/>
        </authorList>
    </citation>
    <scope>NUCLEOTIDE SEQUENCE</scope>
    <source>
        <strain evidence="10">Cfx-K</strain>
    </source>
</reference>
<evidence type="ECO:0000256" key="7">
    <source>
        <dbReference type="RuleBase" id="RU000397"/>
    </source>
</evidence>
<dbReference type="FunFam" id="3.40.50.720:FF:000001">
    <property type="entry name" value="Glyceraldehyde-3-phosphate dehydrogenase"/>
    <property type="match status" value="1"/>
</dbReference>
<evidence type="ECO:0000256" key="1">
    <source>
        <dbReference type="ARBA" id="ARBA00007406"/>
    </source>
</evidence>
<dbReference type="GO" id="GO:0051287">
    <property type="term" value="F:NAD binding"/>
    <property type="evidence" value="ECO:0007669"/>
    <property type="project" value="InterPro"/>
</dbReference>
<dbReference type="Pfam" id="PF02800">
    <property type="entry name" value="Gp_dh_C"/>
    <property type="match status" value="1"/>
</dbReference>
<gene>
    <name evidence="10" type="primary">gapA</name>
    <name evidence="10" type="ORF">CFX0092_A0738</name>
</gene>
<feature type="binding site" evidence="4">
    <location>
        <begin position="213"/>
        <end position="214"/>
    </location>
    <ligand>
        <name>D-glyceraldehyde 3-phosphate</name>
        <dbReference type="ChEBI" id="CHEBI:59776"/>
    </ligand>
</feature>
<keyword evidence="11" id="KW-1185">Reference proteome</keyword>
<evidence type="ECO:0000256" key="8">
    <source>
        <dbReference type="RuleBase" id="RU361160"/>
    </source>
</evidence>
<dbReference type="SUPFAM" id="SSF55347">
    <property type="entry name" value="Glyceraldehyde-3-phosphate dehydrogenase-like, C-terminal domain"/>
    <property type="match status" value="1"/>
</dbReference>
<dbReference type="CDD" id="cd05214">
    <property type="entry name" value="GAPDH_I_N"/>
    <property type="match status" value="1"/>
</dbReference>
<dbReference type="Gene3D" id="3.30.360.10">
    <property type="entry name" value="Dihydrodipicolinate Reductase, domain 2"/>
    <property type="match status" value="1"/>
</dbReference>
<dbReference type="NCBIfam" id="TIGR01534">
    <property type="entry name" value="GAPDH-I"/>
    <property type="match status" value="1"/>
</dbReference>